<evidence type="ECO:0000313" key="3">
    <source>
        <dbReference type="Proteomes" id="UP000813427"/>
    </source>
</evidence>
<dbReference type="Proteomes" id="UP000813427">
    <property type="component" value="Unassembled WGS sequence"/>
</dbReference>
<dbReference type="OrthoDB" id="1933717at2759"/>
<proteinExistence type="inferred from homology"/>
<dbReference type="EMBL" id="JAGPXF010000002">
    <property type="protein sequence ID" value="KAH7255988.1"/>
    <property type="molecule type" value="Genomic_DNA"/>
</dbReference>
<accession>A0A8K0S5X1</accession>
<evidence type="ECO:0000256" key="1">
    <source>
        <dbReference type="ARBA" id="ARBA00006484"/>
    </source>
</evidence>
<dbReference type="PRINTS" id="PR00081">
    <property type="entry name" value="GDHRDH"/>
</dbReference>
<dbReference type="InterPro" id="IPR036291">
    <property type="entry name" value="NAD(P)-bd_dom_sf"/>
</dbReference>
<dbReference type="AlphaFoldDB" id="A0A8K0S5X1"/>
<organism evidence="2 3">
    <name type="scientific">Fusarium tricinctum</name>
    <dbReference type="NCBI Taxonomy" id="61284"/>
    <lineage>
        <taxon>Eukaryota</taxon>
        <taxon>Fungi</taxon>
        <taxon>Dikarya</taxon>
        <taxon>Ascomycota</taxon>
        <taxon>Pezizomycotina</taxon>
        <taxon>Sordariomycetes</taxon>
        <taxon>Hypocreomycetidae</taxon>
        <taxon>Hypocreales</taxon>
        <taxon>Nectriaceae</taxon>
        <taxon>Fusarium</taxon>
        <taxon>Fusarium tricinctum species complex</taxon>
    </lineage>
</organism>
<comment type="caution">
    <text evidence="2">The sequence shown here is derived from an EMBL/GenBank/DDBJ whole genome shotgun (WGS) entry which is preliminary data.</text>
</comment>
<protein>
    <recommendedName>
        <fullName evidence="4">Reductase</fullName>
    </recommendedName>
</protein>
<comment type="similarity">
    <text evidence="1">Belongs to the short-chain dehydrogenases/reductases (SDR) family.</text>
</comment>
<dbReference type="PANTHER" id="PTHR43943:SF2">
    <property type="entry name" value="DEHYDROGENASE_REDUCTASE 4"/>
    <property type="match status" value="1"/>
</dbReference>
<reference evidence="2" key="1">
    <citation type="journal article" date="2021" name="Nat. Commun.">
        <title>Genetic determinants of endophytism in the Arabidopsis root mycobiome.</title>
        <authorList>
            <person name="Mesny F."/>
            <person name="Miyauchi S."/>
            <person name="Thiergart T."/>
            <person name="Pickel B."/>
            <person name="Atanasova L."/>
            <person name="Karlsson M."/>
            <person name="Huettel B."/>
            <person name="Barry K.W."/>
            <person name="Haridas S."/>
            <person name="Chen C."/>
            <person name="Bauer D."/>
            <person name="Andreopoulos W."/>
            <person name="Pangilinan J."/>
            <person name="LaButti K."/>
            <person name="Riley R."/>
            <person name="Lipzen A."/>
            <person name="Clum A."/>
            <person name="Drula E."/>
            <person name="Henrissat B."/>
            <person name="Kohler A."/>
            <person name="Grigoriev I.V."/>
            <person name="Martin F.M."/>
            <person name="Hacquard S."/>
        </authorList>
    </citation>
    <scope>NUCLEOTIDE SEQUENCE</scope>
    <source>
        <strain evidence="2">MPI-SDFR-AT-0068</strain>
    </source>
</reference>
<dbReference type="PANTHER" id="PTHR43943">
    <property type="entry name" value="DEHYDROGENASE/REDUCTASE (SDR FAMILY) MEMBER 4"/>
    <property type="match status" value="1"/>
</dbReference>
<sequence length="255" mass="28070">MSDSYNIPTFTYKPIPLTERLHARVYGAINPSRSCLSQAGKTVLITGGSDGIGFAIARNFGFAQADRVIITGKPREKLDAAVDKLFRKHKASQNHCTPANFEGRLCHLPDTNSINRLFHELAVNGYSIVNVSSGAIHDFGSPKDLSSYSLTKAAGTLLLQKLADESNPQQTQIINFHPGAIFTAQTRDKGMAEDSMNWDDGDLPDAFAVWCASPEALFLHGRFVWAAWDVDELKGPIRERLEKDVDFLRIGVHGL</sequence>
<evidence type="ECO:0000313" key="2">
    <source>
        <dbReference type="EMBL" id="KAH7255988.1"/>
    </source>
</evidence>
<name>A0A8K0S5X1_9HYPO</name>
<keyword evidence="3" id="KW-1185">Reference proteome</keyword>
<gene>
    <name evidence="2" type="ORF">BKA59DRAFT_490182</name>
</gene>
<evidence type="ECO:0008006" key="4">
    <source>
        <dbReference type="Google" id="ProtNLM"/>
    </source>
</evidence>
<dbReference type="SUPFAM" id="SSF51735">
    <property type="entry name" value="NAD(P)-binding Rossmann-fold domains"/>
    <property type="match status" value="1"/>
</dbReference>
<dbReference type="Gene3D" id="3.40.50.720">
    <property type="entry name" value="NAD(P)-binding Rossmann-like Domain"/>
    <property type="match status" value="2"/>
</dbReference>
<dbReference type="InterPro" id="IPR002347">
    <property type="entry name" value="SDR_fam"/>
</dbReference>